<dbReference type="RefSeq" id="WP_379686478.1">
    <property type="nucleotide sequence ID" value="NZ_JBHLYW010000009.1"/>
</dbReference>
<sequence>MTNEKIITHVELTVNPELIDAVLSNAIQTKDLILLEQGTEIFKLTRKKEDPNTLVIFAVYTSKELYEWHLEQEYVKSFFIFLDGKLKALPKATYLAEI</sequence>
<evidence type="ECO:0000313" key="2">
    <source>
        <dbReference type="EMBL" id="MFC0077867.1"/>
    </source>
</evidence>
<keyword evidence="3" id="KW-1185">Reference proteome</keyword>
<keyword evidence="2" id="KW-0503">Monooxygenase</keyword>
<keyword evidence="2" id="KW-0560">Oxidoreductase</keyword>
<accession>A0ABV6BT98</accession>
<dbReference type="InterPro" id="IPR007138">
    <property type="entry name" value="ABM_dom"/>
</dbReference>
<dbReference type="GO" id="GO:0004497">
    <property type="term" value="F:monooxygenase activity"/>
    <property type="evidence" value="ECO:0007669"/>
    <property type="project" value="UniProtKB-KW"/>
</dbReference>
<dbReference type="Pfam" id="PF03992">
    <property type="entry name" value="ABM"/>
    <property type="match status" value="1"/>
</dbReference>
<dbReference type="EMBL" id="JBHLYW010000009">
    <property type="protein sequence ID" value="MFC0077867.1"/>
    <property type="molecule type" value="Genomic_DNA"/>
</dbReference>
<evidence type="ECO:0000313" key="3">
    <source>
        <dbReference type="Proteomes" id="UP001589734"/>
    </source>
</evidence>
<gene>
    <name evidence="2" type="ORF">ACFFLS_12525</name>
</gene>
<name>A0ABV6BT98_9FLAO</name>
<dbReference type="SUPFAM" id="SSF54909">
    <property type="entry name" value="Dimeric alpha+beta barrel"/>
    <property type="match status" value="1"/>
</dbReference>
<feature type="domain" description="ABM" evidence="1">
    <location>
        <begin position="6"/>
        <end position="95"/>
    </location>
</feature>
<organism evidence="2 3">
    <name type="scientific">Flavobacterium procerum</name>
    <dbReference type="NCBI Taxonomy" id="1455569"/>
    <lineage>
        <taxon>Bacteria</taxon>
        <taxon>Pseudomonadati</taxon>
        <taxon>Bacteroidota</taxon>
        <taxon>Flavobacteriia</taxon>
        <taxon>Flavobacteriales</taxon>
        <taxon>Flavobacteriaceae</taxon>
        <taxon>Flavobacterium</taxon>
    </lineage>
</organism>
<protein>
    <submittedName>
        <fullName evidence="2">Quinol monooxygenase</fullName>
        <ecNumber evidence="2">1.-.-.-</ecNumber>
    </submittedName>
</protein>
<comment type="caution">
    <text evidence="2">The sequence shown here is derived from an EMBL/GenBank/DDBJ whole genome shotgun (WGS) entry which is preliminary data.</text>
</comment>
<proteinExistence type="predicted"/>
<reference evidence="2 3" key="1">
    <citation type="submission" date="2024-09" db="EMBL/GenBank/DDBJ databases">
        <authorList>
            <person name="Sun Q."/>
            <person name="Mori K."/>
        </authorList>
    </citation>
    <scope>NUCLEOTIDE SEQUENCE [LARGE SCALE GENOMIC DNA]</scope>
    <source>
        <strain evidence="2 3">CGMCC 1.12926</strain>
    </source>
</reference>
<evidence type="ECO:0000259" key="1">
    <source>
        <dbReference type="PROSITE" id="PS51725"/>
    </source>
</evidence>
<dbReference type="EC" id="1.-.-.-" evidence="2"/>
<dbReference type="PROSITE" id="PS51725">
    <property type="entry name" value="ABM"/>
    <property type="match status" value="1"/>
</dbReference>
<dbReference type="Proteomes" id="UP001589734">
    <property type="component" value="Unassembled WGS sequence"/>
</dbReference>
<dbReference type="Gene3D" id="3.30.70.100">
    <property type="match status" value="1"/>
</dbReference>
<dbReference type="InterPro" id="IPR011008">
    <property type="entry name" value="Dimeric_a/b-barrel"/>
</dbReference>